<keyword evidence="1" id="KW-0732">Signal</keyword>
<name>A0A4Y2CM07_ARAVE</name>
<protein>
    <recommendedName>
        <fullName evidence="4">Secreted protein</fullName>
    </recommendedName>
</protein>
<keyword evidence="3" id="KW-1185">Reference proteome</keyword>
<evidence type="ECO:0000313" key="3">
    <source>
        <dbReference type="Proteomes" id="UP000499080"/>
    </source>
</evidence>
<organism evidence="2 3">
    <name type="scientific">Araneus ventricosus</name>
    <name type="common">Orbweaver spider</name>
    <name type="synonym">Epeira ventricosa</name>
    <dbReference type="NCBI Taxonomy" id="182803"/>
    <lineage>
        <taxon>Eukaryota</taxon>
        <taxon>Metazoa</taxon>
        <taxon>Ecdysozoa</taxon>
        <taxon>Arthropoda</taxon>
        <taxon>Chelicerata</taxon>
        <taxon>Arachnida</taxon>
        <taxon>Araneae</taxon>
        <taxon>Araneomorphae</taxon>
        <taxon>Entelegynae</taxon>
        <taxon>Araneoidea</taxon>
        <taxon>Araneidae</taxon>
        <taxon>Araneus</taxon>
    </lineage>
</organism>
<evidence type="ECO:0000313" key="2">
    <source>
        <dbReference type="EMBL" id="GBM04954.1"/>
    </source>
</evidence>
<dbReference type="EMBL" id="BGPR01000209">
    <property type="protein sequence ID" value="GBM04954.1"/>
    <property type="molecule type" value="Genomic_DNA"/>
</dbReference>
<feature type="signal peptide" evidence="1">
    <location>
        <begin position="1"/>
        <end position="21"/>
    </location>
</feature>
<proteinExistence type="predicted"/>
<reference evidence="2 3" key="1">
    <citation type="journal article" date="2019" name="Sci. Rep.">
        <title>Orb-weaving spider Araneus ventricosus genome elucidates the spidroin gene catalogue.</title>
        <authorList>
            <person name="Kono N."/>
            <person name="Nakamura H."/>
            <person name="Ohtoshi R."/>
            <person name="Moran D.A.P."/>
            <person name="Shinohara A."/>
            <person name="Yoshida Y."/>
            <person name="Fujiwara M."/>
            <person name="Mori M."/>
            <person name="Tomita M."/>
            <person name="Arakawa K."/>
        </authorList>
    </citation>
    <scope>NUCLEOTIDE SEQUENCE [LARGE SCALE GENOMIC DNA]</scope>
</reference>
<dbReference type="Proteomes" id="UP000499080">
    <property type="component" value="Unassembled WGS sequence"/>
</dbReference>
<sequence length="129" mass="14174">MWGVRAAAIGTTVLLRTVLHSNRTCSVRSCTRSNGSGYKTGLSSFKRRALTNSHSTAGRSEVGSGDNGQATVHGLSHKSDMWAFKRYVRQRNRLLKNGTWAFRVCLWDNGQAAKNGRITDVGVPEVCDF</sequence>
<evidence type="ECO:0008006" key="4">
    <source>
        <dbReference type="Google" id="ProtNLM"/>
    </source>
</evidence>
<accession>A0A4Y2CM07</accession>
<dbReference type="AlphaFoldDB" id="A0A4Y2CM07"/>
<evidence type="ECO:0000256" key="1">
    <source>
        <dbReference type="SAM" id="SignalP"/>
    </source>
</evidence>
<comment type="caution">
    <text evidence="2">The sequence shown here is derived from an EMBL/GenBank/DDBJ whole genome shotgun (WGS) entry which is preliminary data.</text>
</comment>
<feature type="chain" id="PRO_5021473357" description="Secreted protein" evidence="1">
    <location>
        <begin position="22"/>
        <end position="129"/>
    </location>
</feature>
<gene>
    <name evidence="2" type="ORF">AVEN_126101_1</name>
</gene>